<evidence type="ECO:0000313" key="6">
    <source>
        <dbReference type="EMBL" id="BCZ46349.1"/>
    </source>
</evidence>
<evidence type="ECO:0000256" key="4">
    <source>
        <dbReference type="ARBA" id="ARBA00022989"/>
    </source>
</evidence>
<dbReference type="InterPro" id="IPR023353">
    <property type="entry name" value="LemA-like_dom_sf"/>
</dbReference>
<keyword evidence="7" id="KW-1185">Reference proteome</keyword>
<evidence type="ECO:0000313" key="7">
    <source>
        <dbReference type="Proteomes" id="UP000824633"/>
    </source>
</evidence>
<comment type="subcellular location">
    <subcellularLocation>
        <location evidence="1">Membrane</location>
        <topology evidence="1">Single-pass membrane protein</topology>
    </subcellularLocation>
</comment>
<comment type="similarity">
    <text evidence="2">Belongs to the LemA family.</text>
</comment>
<dbReference type="Pfam" id="PF04011">
    <property type="entry name" value="LemA"/>
    <property type="match status" value="1"/>
</dbReference>
<evidence type="ECO:0008006" key="8">
    <source>
        <dbReference type="Google" id="ProtNLM"/>
    </source>
</evidence>
<dbReference type="InterPro" id="IPR007156">
    <property type="entry name" value="MamQ_LemA"/>
</dbReference>
<proteinExistence type="inferred from homology"/>
<gene>
    <name evidence="6" type="ORF">psyc5s11_24160</name>
</gene>
<dbReference type="PANTHER" id="PTHR34478:SF2">
    <property type="entry name" value="MEMBRANE PROTEIN"/>
    <property type="match status" value="1"/>
</dbReference>
<evidence type="ECO:0000256" key="5">
    <source>
        <dbReference type="ARBA" id="ARBA00023136"/>
    </source>
</evidence>
<evidence type="ECO:0000256" key="2">
    <source>
        <dbReference type="ARBA" id="ARBA00008854"/>
    </source>
</evidence>
<organism evidence="6 7">
    <name type="scientific">Clostridium gelidum</name>
    <dbReference type="NCBI Taxonomy" id="704125"/>
    <lineage>
        <taxon>Bacteria</taxon>
        <taxon>Bacillati</taxon>
        <taxon>Bacillota</taxon>
        <taxon>Clostridia</taxon>
        <taxon>Eubacteriales</taxon>
        <taxon>Clostridiaceae</taxon>
        <taxon>Clostridium</taxon>
    </lineage>
</organism>
<protein>
    <recommendedName>
        <fullName evidence="8">LemA family protein</fullName>
    </recommendedName>
</protein>
<dbReference type="RefSeq" id="WP_224037845.1">
    <property type="nucleotide sequence ID" value="NZ_AP024849.1"/>
</dbReference>
<dbReference type="SUPFAM" id="SSF140478">
    <property type="entry name" value="LemA-like"/>
    <property type="match status" value="1"/>
</dbReference>
<evidence type="ECO:0000256" key="1">
    <source>
        <dbReference type="ARBA" id="ARBA00004167"/>
    </source>
</evidence>
<sequence length="188" mass="20602">MNKSMKIILVIAGILIILAIPIGGYNSLVSLEQNVNSSSSNIDTQLQRRNDLIPNLVSTVKGYATQEKTIFTDIANARSKLAGATNVSDKANADTALSGSLSRLLAIVENYPDLKSNQNFRDLSIQLEGTENRIAVARQDYNTSVNNYNTKRRRFPSNIIASLFGFQEKALYKASEGAKDVPSVDFTK</sequence>
<dbReference type="EMBL" id="AP024849">
    <property type="protein sequence ID" value="BCZ46349.1"/>
    <property type="molecule type" value="Genomic_DNA"/>
</dbReference>
<dbReference type="Proteomes" id="UP000824633">
    <property type="component" value="Chromosome"/>
</dbReference>
<dbReference type="PANTHER" id="PTHR34478">
    <property type="entry name" value="PROTEIN LEMA"/>
    <property type="match status" value="1"/>
</dbReference>
<keyword evidence="3" id="KW-0812">Transmembrane</keyword>
<reference evidence="7" key="1">
    <citation type="submission" date="2021-07" db="EMBL/GenBank/DDBJ databases">
        <title>Complete genome sequencing of a Clostridium isolate.</title>
        <authorList>
            <person name="Ueki A."/>
            <person name="Tonouchi A."/>
        </authorList>
    </citation>
    <scope>NUCLEOTIDE SEQUENCE [LARGE SCALE GENOMIC DNA]</scope>
    <source>
        <strain evidence="7">C5S11</strain>
    </source>
</reference>
<dbReference type="Gene3D" id="1.20.1440.20">
    <property type="entry name" value="LemA-like domain"/>
    <property type="match status" value="1"/>
</dbReference>
<accession>A0ABN6J142</accession>
<name>A0ABN6J142_9CLOT</name>
<keyword evidence="4" id="KW-1133">Transmembrane helix</keyword>
<keyword evidence="5" id="KW-0472">Membrane</keyword>
<evidence type="ECO:0000256" key="3">
    <source>
        <dbReference type="ARBA" id="ARBA00022692"/>
    </source>
</evidence>